<dbReference type="RefSeq" id="WP_379748228.1">
    <property type="nucleotide sequence ID" value="NZ_JBHTCP010000013.1"/>
</dbReference>
<evidence type="ECO:0000256" key="1">
    <source>
        <dbReference type="SAM" id="MobiDB-lite"/>
    </source>
</evidence>
<accession>A0ABW2NPE9</accession>
<keyword evidence="3" id="KW-1185">Reference proteome</keyword>
<dbReference type="Proteomes" id="UP001596549">
    <property type="component" value="Unassembled WGS sequence"/>
</dbReference>
<gene>
    <name evidence="2" type="ORF">ACFQPF_07690</name>
</gene>
<sequence length="46" mass="5574">MTEPKKDFDREAEKQREQARQESLKDTARQAADEQNRLKEQENLRK</sequence>
<name>A0ABW2NPE9_9BACL</name>
<feature type="region of interest" description="Disordered" evidence="1">
    <location>
        <begin position="1"/>
        <end position="46"/>
    </location>
</feature>
<comment type="caution">
    <text evidence="2">The sequence shown here is derived from an EMBL/GenBank/DDBJ whole genome shotgun (WGS) entry which is preliminary data.</text>
</comment>
<dbReference type="EMBL" id="JBHTCP010000013">
    <property type="protein sequence ID" value="MFC7371555.1"/>
    <property type="molecule type" value="Genomic_DNA"/>
</dbReference>
<protein>
    <recommendedName>
        <fullName evidence="4">YfhD family protein</fullName>
    </recommendedName>
</protein>
<organism evidence="2 3">
    <name type="scientific">Fictibacillus iocasae</name>
    <dbReference type="NCBI Taxonomy" id="2715437"/>
    <lineage>
        <taxon>Bacteria</taxon>
        <taxon>Bacillati</taxon>
        <taxon>Bacillota</taxon>
        <taxon>Bacilli</taxon>
        <taxon>Bacillales</taxon>
        <taxon>Fictibacillaceae</taxon>
        <taxon>Fictibacillus</taxon>
    </lineage>
</organism>
<reference evidence="3" key="1">
    <citation type="journal article" date="2019" name="Int. J. Syst. Evol. Microbiol.">
        <title>The Global Catalogue of Microorganisms (GCM) 10K type strain sequencing project: providing services to taxonomists for standard genome sequencing and annotation.</title>
        <authorList>
            <consortium name="The Broad Institute Genomics Platform"/>
            <consortium name="The Broad Institute Genome Sequencing Center for Infectious Disease"/>
            <person name="Wu L."/>
            <person name="Ma J."/>
        </authorList>
    </citation>
    <scope>NUCLEOTIDE SEQUENCE [LARGE SCALE GENOMIC DNA]</scope>
    <source>
        <strain evidence="3">NBRC 106396</strain>
    </source>
</reference>
<proteinExistence type="predicted"/>
<evidence type="ECO:0008006" key="4">
    <source>
        <dbReference type="Google" id="ProtNLM"/>
    </source>
</evidence>
<evidence type="ECO:0000313" key="2">
    <source>
        <dbReference type="EMBL" id="MFC7371555.1"/>
    </source>
</evidence>
<evidence type="ECO:0000313" key="3">
    <source>
        <dbReference type="Proteomes" id="UP001596549"/>
    </source>
</evidence>